<gene>
    <name evidence="2" type="ORF">CRV06_13330</name>
</gene>
<evidence type="ECO:0000256" key="1">
    <source>
        <dbReference type="SAM" id="Phobius"/>
    </source>
</evidence>
<dbReference type="InterPro" id="IPR009577">
    <property type="entry name" value="Sm_multidrug_ex"/>
</dbReference>
<dbReference type="Proteomes" id="UP000290191">
    <property type="component" value="Unassembled WGS sequence"/>
</dbReference>
<proteinExistence type="predicted"/>
<comment type="caution">
    <text evidence="2">The sequence shown here is derived from an EMBL/GenBank/DDBJ whole genome shotgun (WGS) entry which is preliminary data.</text>
</comment>
<dbReference type="Pfam" id="PF06695">
    <property type="entry name" value="Sm_multidrug_ex"/>
    <property type="match status" value="1"/>
</dbReference>
<reference evidence="2 3" key="1">
    <citation type="submission" date="2017-10" db="EMBL/GenBank/DDBJ databases">
        <title>Genomics of the genus Arcobacter.</title>
        <authorList>
            <person name="Perez-Cataluna A."/>
            <person name="Figueras M.J."/>
        </authorList>
    </citation>
    <scope>NUCLEOTIDE SEQUENCE [LARGE SCALE GENOMIC DNA]</scope>
    <source>
        <strain evidence="2 3">DSM 24636</strain>
    </source>
</reference>
<feature type="transmembrane region" description="Helical" evidence="1">
    <location>
        <begin position="142"/>
        <end position="167"/>
    </location>
</feature>
<sequence>MIFGFTTAVKLLNKEFVKKIFSTQEGLIFLLSLLLILATGIFLIIYYFFDSNFSSKVATMIFTNVFIGRVPALSFGYASNLSHFTVISFNILAEMILVTLIYSLFVFSYKGVVKIKQLENFFNKVSKRKEKHEKVFVKYGRFGLFIFVFIPFWMTGPVVGSIIGFLIGIKHFTVIFIVFCATIISITIWGMFLQEIVDFLAMFDIRFIWILVFVIVIVALIFRYRKRG</sequence>
<dbReference type="STRING" id="877500.GCA_000935065_03231"/>
<evidence type="ECO:0008006" key="4">
    <source>
        <dbReference type="Google" id="ProtNLM"/>
    </source>
</evidence>
<accession>A0A4Q0XWJ6</accession>
<organism evidence="2 3">
    <name type="scientific">Halarcobacter anaerophilus</name>
    <dbReference type="NCBI Taxonomy" id="877500"/>
    <lineage>
        <taxon>Bacteria</taxon>
        <taxon>Pseudomonadati</taxon>
        <taxon>Campylobacterota</taxon>
        <taxon>Epsilonproteobacteria</taxon>
        <taxon>Campylobacterales</taxon>
        <taxon>Arcobacteraceae</taxon>
        <taxon>Halarcobacter</taxon>
    </lineage>
</organism>
<keyword evidence="1" id="KW-0812">Transmembrane</keyword>
<dbReference type="EMBL" id="PDKO01000014">
    <property type="protein sequence ID" value="RXJ61563.1"/>
    <property type="molecule type" value="Genomic_DNA"/>
</dbReference>
<keyword evidence="3" id="KW-1185">Reference proteome</keyword>
<keyword evidence="1" id="KW-1133">Transmembrane helix</keyword>
<feature type="transmembrane region" description="Helical" evidence="1">
    <location>
        <begin position="174"/>
        <end position="193"/>
    </location>
</feature>
<feature type="transmembrane region" description="Helical" evidence="1">
    <location>
        <begin position="27"/>
        <end position="49"/>
    </location>
</feature>
<name>A0A4Q0XWJ6_9BACT</name>
<dbReference type="OrthoDB" id="5420154at2"/>
<protein>
    <recommendedName>
        <fullName evidence="4">Small multi-drug export protein</fullName>
    </recommendedName>
</protein>
<evidence type="ECO:0000313" key="2">
    <source>
        <dbReference type="EMBL" id="RXJ61563.1"/>
    </source>
</evidence>
<dbReference type="AlphaFoldDB" id="A0A4Q0XWJ6"/>
<feature type="transmembrane region" description="Helical" evidence="1">
    <location>
        <begin position="91"/>
        <end position="109"/>
    </location>
</feature>
<keyword evidence="1" id="KW-0472">Membrane</keyword>
<feature type="transmembrane region" description="Helical" evidence="1">
    <location>
        <begin position="199"/>
        <end position="222"/>
    </location>
</feature>
<feature type="transmembrane region" description="Helical" evidence="1">
    <location>
        <begin position="61"/>
        <end position="79"/>
    </location>
</feature>
<evidence type="ECO:0000313" key="3">
    <source>
        <dbReference type="Proteomes" id="UP000290191"/>
    </source>
</evidence>